<dbReference type="AlphaFoldDB" id="A0A067Q6D8"/>
<evidence type="ECO:0000256" key="1">
    <source>
        <dbReference type="SAM" id="Phobius"/>
    </source>
</evidence>
<feature type="transmembrane region" description="Helical" evidence="1">
    <location>
        <begin position="21"/>
        <end position="47"/>
    </location>
</feature>
<keyword evidence="3" id="KW-1185">Reference proteome</keyword>
<organism evidence="2 3">
    <name type="scientific">Jaapia argillacea MUCL 33604</name>
    <dbReference type="NCBI Taxonomy" id="933084"/>
    <lineage>
        <taxon>Eukaryota</taxon>
        <taxon>Fungi</taxon>
        <taxon>Dikarya</taxon>
        <taxon>Basidiomycota</taxon>
        <taxon>Agaricomycotina</taxon>
        <taxon>Agaricomycetes</taxon>
        <taxon>Agaricomycetidae</taxon>
        <taxon>Jaapiales</taxon>
        <taxon>Jaapiaceae</taxon>
        <taxon>Jaapia</taxon>
    </lineage>
</organism>
<proteinExistence type="predicted"/>
<protein>
    <submittedName>
        <fullName evidence="2">Uncharacterized protein</fullName>
    </submittedName>
</protein>
<dbReference type="InParanoid" id="A0A067Q6D8"/>
<keyword evidence="1" id="KW-1133">Transmembrane helix</keyword>
<dbReference type="Proteomes" id="UP000027265">
    <property type="component" value="Unassembled WGS sequence"/>
</dbReference>
<keyword evidence="1" id="KW-0812">Transmembrane</keyword>
<sequence length="105" mass="11606">MNILTSTFKATGCPDARQWSNILFGFIAGVNVVILLVAILMVVEGLFPTCLECRDCRLGNCPHRPRGAWYHRVLRVAATLKFRAPRIGGFAAQKWPHFAPLGVAL</sequence>
<evidence type="ECO:0000313" key="2">
    <source>
        <dbReference type="EMBL" id="KDQ61740.1"/>
    </source>
</evidence>
<dbReference type="HOGENOM" id="CLU_2236993_0_0_1"/>
<dbReference type="EMBL" id="KL197712">
    <property type="protein sequence ID" value="KDQ61740.1"/>
    <property type="molecule type" value="Genomic_DNA"/>
</dbReference>
<accession>A0A067Q6D8</accession>
<gene>
    <name evidence="2" type="ORF">JAAARDRAFT_31214</name>
</gene>
<evidence type="ECO:0000313" key="3">
    <source>
        <dbReference type="Proteomes" id="UP000027265"/>
    </source>
</evidence>
<reference evidence="3" key="1">
    <citation type="journal article" date="2014" name="Proc. Natl. Acad. Sci. U.S.A.">
        <title>Extensive sampling of basidiomycete genomes demonstrates inadequacy of the white-rot/brown-rot paradigm for wood decay fungi.</title>
        <authorList>
            <person name="Riley R."/>
            <person name="Salamov A.A."/>
            <person name="Brown D.W."/>
            <person name="Nagy L.G."/>
            <person name="Floudas D."/>
            <person name="Held B.W."/>
            <person name="Levasseur A."/>
            <person name="Lombard V."/>
            <person name="Morin E."/>
            <person name="Otillar R."/>
            <person name="Lindquist E.A."/>
            <person name="Sun H."/>
            <person name="LaButti K.M."/>
            <person name="Schmutz J."/>
            <person name="Jabbour D."/>
            <person name="Luo H."/>
            <person name="Baker S.E."/>
            <person name="Pisabarro A.G."/>
            <person name="Walton J.D."/>
            <person name="Blanchette R.A."/>
            <person name="Henrissat B."/>
            <person name="Martin F."/>
            <person name="Cullen D."/>
            <person name="Hibbett D.S."/>
            <person name="Grigoriev I.V."/>
        </authorList>
    </citation>
    <scope>NUCLEOTIDE SEQUENCE [LARGE SCALE GENOMIC DNA]</scope>
    <source>
        <strain evidence="3">MUCL 33604</strain>
    </source>
</reference>
<keyword evidence="1" id="KW-0472">Membrane</keyword>
<name>A0A067Q6D8_9AGAM</name>